<comment type="caution">
    <text evidence="2">The sequence shown here is derived from an EMBL/GenBank/DDBJ whole genome shotgun (WGS) entry which is preliminary data.</text>
</comment>
<reference evidence="2" key="1">
    <citation type="submission" date="2021-02" db="EMBL/GenBank/DDBJ databases">
        <authorList>
            <person name="Palmer J.M."/>
        </authorList>
    </citation>
    <scope>NUCLEOTIDE SEQUENCE</scope>
    <source>
        <strain evidence="2">SCRP734</strain>
    </source>
</reference>
<evidence type="ECO:0000313" key="3">
    <source>
        <dbReference type="Proteomes" id="UP000694044"/>
    </source>
</evidence>
<dbReference type="AlphaFoldDB" id="A0A8T1VKI5"/>
<keyword evidence="1" id="KW-0812">Transmembrane</keyword>
<dbReference type="EMBL" id="JAGDFM010000232">
    <property type="protein sequence ID" value="KAG7381777.1"/>
    <property type="molecule type" value="Genomic_DNA"/>
</dbReference>
<dbReference type="Proteomes" id="UP000694044">
    <property type="component" value="Unassembled WGS sequence"/>
</dbReference>
<feature type="transmembrane region" description="Helical" evidence="1">
    <location>
        <begin position="126"/>
        <end position="147"/>
    </location>
</feature>
<keyword evidence="1" id="KW-1133">Transmembrane helix</keyword>
<keyword evidence="1" id="KW-0472">Membrane</keyword>
<organism evidence="2 3">
    <name type="scientific">Phytophthora pseudosyringae</name>
    <dbReference type="NCBI Taxonomy" id="221518"/>
    <lineage>
        <taxon>Eukaryota</taxon>
        <taxon>Sar</taxon>
        <taxon>Stramenopiles</taxon>
        <taxon>Oomycota</taxon>
        <taxon>Peronosporomycetes</taxon>
        <taxon>Peronosporales</taxon>
        <taxon>Peronosporaceae</taxon>
        <taxon>Phytophthora</taxon>
    </lineage>
</organism>
<gene>
    <name evidence="2" type="ORF">PHYPSEUDO_005659</name>
</gene>
<proteinExistence type="predicted"/>
<sequence>MLPWQLFCAGLCLLLCVPITRELFAVHSLEWRARLEPRSFVLARAFHRPLYAACLLLVALRAAFFTLTATQKWGQMELRVKVATFWLLDMPSVAMATLHGYIVLFAVRLVFRRRWPGATKPGPSGVLTAVFVAFCASLVALVTLVAIGRAEGDKWELAVPQWMTFGYAAVIWTALGLLTLKYEGQAVQLLWRYRRRNQWSITGGEDEEKRSCQRLPVLSISCLKHLAVCSTLLAELLVIRGIVCAVVASQSGESAMDAVDVDAWESVILHYFGWEVACVVVVLRMLHQTPIAVHCFSGGSRSAEKTEHQDKITTSEIDDGEIQVEFQVPSIRDLVADYVVPSNTSLLLAQRRGMEHENSVEHRYCLVHHSGVPSVGAEYVNCRCCREEDKDQFLSNANVPLLAEEYDPLTDGTLACDSAISISNSMKRETDAMLGNERIR</sequence>
<protein>
    <submittedName>
        <fullName evidence="2">Uncharacterized protein</fullName>
    </submittedName>
</protein>
<evidence type="ECO:0000256" key="1">
    <source>
        <dbReference type="SAM" id="Phobius"/>
    </source>
</evidence>
<accession>A0A8T1VKI5</accession>
<feature type="transmembrane region" description="Helical" evidence="1">
    <location>
        <begin position="82"/>
        <end position="106"/>
    </location>
</feature>
<dbReference type="PROSITE" id="PS00383">
    <property type="entry name" value="TYR_PHOSPHATASE_1"/>
    <property type="match status" value="1"/>
</dbReference>
<name>A0A8T1VKI5_9STRA</name>
<evidence type="ECO:0000313" key="2">
    <source>
        <dbReference type="EMBL" id="KAG7381777.1"/>
    </source>
</evidence>
<feature type="transmembrane region" description="Helical" evidence="1">
    <location>
        <begin position="159"/>
        <end position="180"/>
    </location>
</feature>
<keyword evidence="3" id="KW-1185">Reference proteome</keyword>
<dbReference type="OrthoDB" id="112202at2759"/>
<feature type="transmembrane region" description="Helical" evidence="1">
    <location>
        <begin position="49"/>
        <end position="70"/>
    </location>
</feature>
<dbReference type="InterPro" id="IPR016130">
    <property type="entry name" value="Tyr_Pase_AS"/>
</dbReference>